<organism evidence="6 7">
    <name type="scientific">Skeletonema marinoi</name>
    <dbReference type="NCBI Taxonomy" id="267567"/>
    <lineage>
        <taxon>Eukaryota</taxon>
        <taxon>Sar</taxon>
        <taxon>Stramenopiles</taxon>
        <taxon>Ochrophyta</taxon>
        <taxon>Bacillariophyta</taxon>
        <taxon>Coscinodiscophyceae</taxon>
        <taxon>Thalassiosirophycidae</taxon>
        <taxon>Thalassiosirales</taxon>
        <taxon>Skeletonemataceae</taxon>
        <taxon>Skeletonema</taxon>
        <taxon>Skeletonema marinoi-dohrnii complex</taxon>
    </lineage>
</organism>
<dbReference type="InterPro" id="IPR044917">
    <property type="entry name" value="PRIMPOL"/>
</dbReference>
<feature type="compositionally biased region" description="Polar residues" evidence="5">
    <location>
        <begin position="10"/>
        <end position="28"/>
    </location>
</feature>
<keyword evidence="7" id="KW-1185">Reference proteome</keyword>
<dbReference type="EC" id="2.7.7.102" evidence="3"/>
<dbReference type="EMBL" id="JATAAI010000011">
    <property type="protein sequence ID" value="KAK1742490.1"/>
    <property type="molecule type" value="Genomic_DNA"/>
</dbReference>
<evidence type="ECO:0000256" key="2">
    <source>
        <dbReference type="ARBA" id="ARBA00044677"/>
    </source>
</evidence>
<dbReference type="GO" id="GO:0042276">
    <property type="term" value="P:error-prone translesion synthesis"/>
    <property type="evidence" value="ECO:0007669"/>
    <property type="project" value="InterPro"/>
</dbReference>
<feature type="compositionally biased region" description="Polar residues" evidence="5">
    <location>
        <begin position="118"/>
        <end position="129"/>
    </location>
</feature>
<evidence type="ECO:0000313" key="7">
    <source>
        <dbReference type="Proteomes" id="UP001224775"/>
    </source>
</evidence>
<name>A0AAD8YCF2_9STRA</name>
<feature type="region of interest" description="Disordered" evidence="5">
    <location>
        <begin position="1"/>
        <end position="28"/>
    </location>
</feature>
<feature type="region of interest" description="Disordered" evidence="5">
    <location>
        <begin position="759"/>
        <end position="789"/>
    </location>
</feature>
<dbReference type="GO" id="GO:0003887">
    <property type="term" value="F:DNA-directed DNA polymerase activity"/>
    <property type="evidence" value="ECO:0007669"/>
    <property type="project" value="UniProtKB-EC"/>
</dbReference>
<evidence type="ECO:0000256" key="1">
    <source>
        <dbReference type="ARBA" id="ARBA00026139"/>
    </source>
</evidence>
<comment type="catalytic activity">
    <reaction evidence="2">
        <text>ssDNA + n NTP = ssDNA/pppN(pN)n-1 hybrid + (n-1) diphosphate.</text>
        <dbReference type="EC" id="2.7.7.102"/>
    </reaction>
</comment>
<accession>A0AAD8YCF2</accession>
<feature type="region of interest" description="Disordered" evidence="5">
    <location>
        <begin position="82"/>
        <end position="129"/>
    </location>
</feature>
<protein>
    <recommendedName>
        <fullName evidence="1">DNA-directed primase/polymerase protein</fullName>
        <ecNumber evidence="3">2.7.7.102</ecNumber>
    </recommendedName>
</protein>
<dbReference type="Proteomes" id="UP001224775">
    <property type="component" value="Unassembled WGS sequence"/>
</dbReference>
<dbReference type="GO" id="GO:0006264">
    <property type="term" value="P:mitochondrial DNA replication"/>
    <property type="evidence" value="ECO:0007669"/>
    <property type="project" value="TreeGrafter"/>
</dbReference>
<dbReference type="GO" id="GO:0003682">
    <property type="term" value="F:chromatin binding"/>
    <property type="evidence" value="ECO:0007669"/>
    <property type="project" value="TreeGrafter"/>
</dbReference>
<evidence type="ECO:0000256" key="5">
    <source>
        <dbReference type="SAM" id="MobiDB-lite"/>
    </source>
</evidence>
<dbReference type="PANTHER" id="PTHR31399">
    <property type="entry name" value="DNA-DIRECTED PRIMASE / POLYMERASE PROTEIN"/>
    <property type="match status" value="1"/>
</dbReference>
<dbReference type="Pfam" id="PF03121">
    <property type="entry name" value="Herpes_UL52"/>
    <property type="match status" value="1"/>
</dbReference>
<evidence type="ECO:0000256" key="4">
    <source>
        <dbReference type="ARBA" id="ARBA00047303"/>
    </source>
</evidence>
<sequence>MASSGGGNRSICNDATSINSRNNDTTPTDMIAKKRSFTQKLAIQRQVFHEMTSFRKFPLQDMAIRDVEENLKDYLAAATTAADAASGDDVVSTAHSDSDDSEDDGHRRQKEVSPVATAKTSPKQLQQTCQEEHTWREQFTKEFLQEKSMPVVVMTNNDHTVQPSSNFTDAVPTLTQEMENFLPFLDAAIERHFDGYETNSRSTDSRSAENSVETCSQTNDKENILDNNAKQSCVTFEEIDDCQQTGKDMATSSIFIFDDDDDDEEEHVGNDTQNTSQLPILWSFEPRLFAMETALHGKRRYISAHLGRFMDYYWRECDVHNRHYYELIRESTPCRLYFDLEFNKQYNPHLTTTMTEDLLTELFEEIQHQFQLFYCISVQRSDMVDLDSSTAKKFSRHWIMHLPGGLLFDDARAAGIFVKAMVSRLEKERKSGVLQAKGRCLLADNLFVNAEEATDENASPKLTCIIDLGVYTRNRLFRLLGSKKFGKSCDATLRIAKTNEFLFPKQFDNSGKMTTVETHSASDSRETGSDVASFEKFCNSMSWEAHAEALAATLVVPANSGKIKFPTLPHPIELLDEDEQAQLCITPRCGGGSRVQRGSPEYGESPFPKLDNFIVNTIGKRENLVGNIGTWTLDYMLQPLPQIICYNMRDNRYCENVARAHKSNNIIWNVHLIDRVCFQTCHDPECRAAQFRGEALNLPEDVNTEIDEFFLEYELSTLNEGLVIESSENGNKAVSKEERSDDFDDPELEQAMLQLNIEEKKVDEVDKDDDGPKSHAVVESADPWGDDDKLDSELLEVAKNLPQVFS</sequence>
<comment type="catalytic activity">
    <reaction evidence="4">
        <text>DNA(n) + a 2'-deoxyribonucleoside 5'-triphosphate = DNA(n+1) + diphosphate</text>
        <dbReference type="Rhea" id="RHEA:22508"/>
        <dbReference type="Rhea" id="RHEA-COMP:17339"/>
        <dbReference type="Rhea" id="RHEA-COMP:17340"/>
        <dbReference type="ChEBI" id="CHEBI:33019"/>
        <dbReference type="ChEBI" id="CHEBI:61560"/>
        <dbReference type="ChEBI" id="CHEBI:173112"/>
        <dbReference type="EC" id="2.7.7.7"/>
    </reaction>
    <physiologicalReaction direction="left-to-right" evidence="4">
        <dbReference type="Rhea" id="RHEA:22509"/>
    </physiologicalReaction>
</comment>
<reference evidence="6" key="1">
    <citation type="submission" date="2023-06" db="EMBL/GenBank/DDBJ databases">
        <title>Survivors Of The Sea: Transcriptome response of Skeletonema marinoi to long-term dormancy.</title>
        <authorList>
            <person name="Pinder M.I.M."/>
            <person name="Kourtchenko O."/>
            <person name="Robertson E.K."/>
            <person name="Larsson T."/>
            <person name="Maumus F."/>
            <person name="Osuna-Cruz C.M."/>
            <person name="Vancaester E."/>
            <person name="Stenow R."/>
            <person name="Vandepoele K."/>
            <person name="Ploug H."/>
            <person name="Bruchert V."/>
            <person name="Godhe A."/>
            <person name="Topel M."/>
        </authorList>
    </citation>
    <scope>NUCLEOTIDE SEQUENCE</scope>
    <source>
        <strain evidence="6">R05AC</strain>
    </source>
</reference>
<dbReference type="AlphaFoldDB" id="A0AAD8YCF2"/>
<dbReference type="GO" id="GO:0005759">
    <property type="term" value="C:mitochondrial matrix"/>
    <property type="evidence" value="ECO:0007669"/>
    <property type="project" value="TreeGrafter"/>
</dbReference>
<dbReference type="GO" id="GO:0009411">
    <property type="term" value="P:response to UV"/>
    <property type="evidence" value="ECO:0007669"/>
    <property type="project" value="TreeGrafter"/>
</dbReference>
<dbReference type="GO" id="GO:0031297">
    <property type="term" value="P:replication fork processing"/>
    <property type="evidence" value="ECO:0007669"/>
    <property type="project" value="TreeGrafter"/>
</dbReference>
<feature type="compositionally biased region" description="Low complexity" evidence="5">
    <location>
        <begin position="82"/>
        <end position="94"/>
    </location>
</feature>
<dbReference type="PANTHER" id="PTHR31399:SF0">
    <property type="entry name" value="DNA-DIRECTED PRIMASE_POLYMERASE PROTEIN"/>
    <property type="match status" value="1"/>
</dbReference>
<comment type="caution">
    <text evidence="6">The sequence shown here is derived from an EMBL/GenBank/DDBJ whole genome shotgun (WGS) entry which is preliminary data.</text>
</comment>
<dbReference type="GO" id="GO:0005634">
    <property type="term" value="C:nucleus"/>
    <property type="evidence" value="ECO:0007669"/>
    <property type="project" value="TreeGrafter"/>
</dbReference>
<gene>
    <name evidence="6" type="ORF">QTG54_007055</name>
</gene>
<proteinExistence type="predicted"/>
<evidence type="ECO:0000256" key="3">
    <source>
        <dbReference type="ARBA" id="ARBA00044768"/>
    </source>
</evidence>
<evidence type="ECO:0000313" key="6">
    <source>
        <dbReference type="EMBL" id="KAK1742490.1"/>
    </source>
</evidence>